<protein>
    <submittedName>
        <fullName evidence="1">Uncharacterized protein</fullName>
    </submittedName>
</protein>
<dbReference type="EMBL" id="APMM01000049">
    <property type="protein sequence ID" value="ENN95749.1"/>
    <property type="molecule type" value="Genomic_DNA"/>
</dbReference>
<proteinExistence type="predicted"/>
<accession>N6UTS7</accession>
<reference evidence="1 2" key="1">
    <citation type="journal article" date="2013" name="Genome Announc.">
        <title>Draft Genome Sequence of a Highly Flagellated, Fast-Swimming Archaeon, Methanocaldococcus villosus Strain KIN24-T80 (DSM 22612).</title>
        <authorList>
            <person name="Thennarasu S."/>
            <person name="Polireddy D."/>
            <person name="Antony A."/>
            <person name="Yada M.R."/>
            <person name="Algarawi S."/>
            <person name="Sivakumar N."/>
        </authorList>
    </citation>
    <scope>NUCLEOTIDE SEQUENCE [LARGE SCALE GENOMIC DNA]</scope>
    <source>
        <strain evidence="1 2">KIN24-T80</strain>
    </source>
</reference>
<gene>
    <name evidence="1" type="ORF">J422_06095</name>
</gene>
<sequence length="64" mass="7506">MDEIDIKAIQLINKAILSDEREIEATIKTLKNLAKIKKRKTKKAIRDILDYWASEAYKLDMEKV</sequence>
<dbReference type="PATRIC" id="fig|1069083.5.peg.1187"/>
<name>N6UTS7_9EURY</name>
<dbReference type="Proteomes" id="UP000053695">
    <property type="component" value="Unassembled WGS sequence"/>
</dbReference>
<comment type="caution">
    <text evidence="1">The sequence shown here is derived from an EMBL/GenBank/DDBJ whole genome shotgun (WGS) entry which is preliminary data.</text>
</comment>
<dbReference type="RefSeq" id="WP_004593240.1">
    <property type="nucleotide sequence ID" value="NZ_APMM01000049.1"/>
</dbReference>
<evidence type="ECO:0000313" key="2">
    <source>
        <dbReference type="Proteomes" id="UP000053695"/>
    </source>
</evidence>
<keyword evidence="2" id="KW-1185">Reference proteome</keyword>
<evidence type="ECO:0000313" key="1">
    <source>
        <dbReference type="EMBL" id="ENN95749.1"/>
    </source>
</evidence>
<dbReference type="STRING" id="1069083.GCA_000371805_00538"/>
<organism evidence="1 2">
    <name type="scientific">Methanocaldococcus villosus KIN24-T80</name>
    <dbReference type="NCBI Taxonomy" id="1069083"/>
    <lineage>
        <taxon>Archaea</taxon>
        <taxon>Methanobacteriati</taxon>
        <taxon>Methanobacteriota</taxon>
        <taxon>Methanomada group</taxon>
        <taxon>Methanococci</taxon>
        <taxon>Methanococcales</taxon>
        <taxon>Methanocaldococcaceae</taxon>
        <taxon>Methanocaldococcus</taxon>
    </lineage>
</organism>
<dbReference type="AlphaFoldDB" id="N6UTS7"/>